<reference evidence="1 2" key="1">
    <citation type="journal article" date="2023" name="Nucleic Acids Res.">
        <title>The hologenome of Daphnia magna reveals possible DNA methylation and microbiome-mediated evolution of the host genome.</title>
        <authorList>
            <person name="Chaturvedi A."/>
            <person name="Li X."/>
            <person name="Dhandapani V."/>
            <person name="Marshall H."/>
            <person name="Kissane S."/>
            <person name="Cuenca-Cambronero M."/>
            <person name="Asole G."/>
            <person name="Calvet F."/>
            <person name="Ruiz-Romero M."/>
            <person name="Marangio P."/>
            <person name="Guigo R."/>
            <person name="Rago D."/>
            <person name="Mirbahai L."/>
            <person name="Eastwood N."/>
            <person name="Colbourne J.K."/>
            <person name="Zhou J."/>
            <person name="Mallon E."/>
            <person name="Orsini L."/>
        </authorList>
    </citation>
    <scope>NUCLEOTIDE SEQUENCE [LARGE SCALE GENOMIC DNA]</scope>
    <source>
        <strain evidence="1">LRV0_1</strain>
    </source>
</reference>
<accession>A0ABQ9ZQL2</accession>
<evidence type="ECO:0000313" key="2">
    <source>
        <dbReference type="Proteomes" id="UP001234178"/>
    </source>
</evidence>
<proteinExistence type="predicted"/>
<name>A0ABQ9ZQL2_9CRUS</name>
<keyword evidence="2" id="KW-1185">Reference proteome</keyword>
<protein>
    <submittedName>
        <fullName evidence="1">Uncharacterized protein</fullName>
    </submittedName>
</protein>
<dbReference type="EMBL" id="JAOYFB010000005">
    <property type="protein sequence ID" value="KAK4015217.1"/>
    <property type="molecule type" value="Genomic_DNA"/>
</dbReference>
<evidence type="ECO:0000313" key="1">
    <source>
        <dbReference type="EMBL" id="KAK4015217.1"/>
    </source>
</evidence>
<sequence>MAGRATCDFHPSLPVHTIPAEDHNSEHVEGFFIDCPQTRDCRVCLVVVQMYSGADETGRPGVSLNFCDGRRVPKNLRRLVLTR</sequence>
<gene>
    <name evidence="1" type="ORF">OUZ56_030203</name>
</gene>
<dbReference type="Proteomes" id="UP001234178">
    <property type="component" value="Unassembled WGS sequence"/>
</dbReference>
<organism evidence="1 2">
    <name type="scientific">Daphnia magna</name>
    <dbReference type="NCBI Taxonomy" id="35525"/>
    <lineage>
        <taxon>Eukaryota</taxon>
        <taxon>Metazoa</taxon>
        <taxon>Ecdysozoa</taxon>
        <taxon>Arthropoda</taxon>
        <taxon>Crustacea</taxon>
        <taxon>Branchiopoda</taxon>
        <taxon>Diplostraca</taxon>
        <taxon>Cladocera</taxon>
        <taxon>Anomopoda</taxon>
        <taxon>Daphniidae</taxon>
        <taxon>Daphnia</taxon>
    </lineage>
</organism>
<comment type="caution">
    <text evidence="1">The sequence shown here is derived from an EMBL/GenBank/DDBJ whole genome shotgun (WGS) entry which is preliminary data.</text>
</comment>